<name>A0A917AVL7_9BACI</name>
<sequence length="221" mass="25125">MLKKILLIGIIGLLLPVCLVTYYFEEIKEFTFVVPEQEDIVSSNSGGTSNKNGIPLENENNVASMDNKRTVEKNKTPLENDEKSYDSGEAMDDINYEVVQQEMEVLKQQDSRSNSHVKFITKDEQGNIIEEREAPREGEHIIEPGTDRHLELLAKEFVMMHVNSTVKGFSYSSKLVGKDEQYAKVMVTKFNANNLEKENFNVILSMQNGQVQPLSFQQISD</sequence>
<proteinExistence type="predicted"/>
<dbReference type="EMBL" id="BMFK01000001">
    <property type="protein sequence ID" value="GGE73690.1"/>
    <property type="molecule type" value="Genomic_DNA"/>
</dbReference>
<accession>A0A917AVL7</accession>
<comment type="caution">
    <text evidence="2">The sequence shown here is derived from an EMBL/GenBank/DDBJ whole genome shotgun (WGS) entry which is preliminary data.</text>
</comment>
<protein>
    <submittedName>
        <fullName evidence="2">Uncharacterized protein</fullName>
    </submittedName>
</protein>
<evidence type="ECO:0000313" key="2">
    <source>
        <dbReference type="EMBL" id="GGE73690.1"/>
    </source>
</evidence>
<feature type="compositionally biased region" description="Low complexity" evidence="1">
    <location>
        <begin position="42"/>
        <end position="53"/>
    </location>
</feature>
<dbReference type="RefSeq" id="WP_188388612.1">
    <property type="nucleotide sequence ID" value="NZ_BMFK01000001.1"/>
</dbReference>
<evidence type="ECO:0000313" key="3">
    <source>
        <dbReference type="Proteomes" id="UP000605259"/>
    </source>
</evidence>
<feature type="compositionally biased region" description="Basic and acidic residues" evidence="1">
    <location>
        <begin position="66"/>
        <end position="86"/>
    </location>
</feature>
<gene>
    <name evidence="2" type="ORF">GCM10007140_24510</name>
</gene>
<feature type="region of interest" description="Disordered" evidence="1">
    <location>
        <begin position="39"/>
        <end position="87"/>
    </location>
</feature>
<reference evidence="2" key="1">
    <citation type="journal article" date="2014" name="Int. J. Syst. Evol. Microbiol.">
        <title>Complete genome sequence of Corynebacterium casei LMG S-19264T (=DSM 44701T), isolated from a smear-ripened cheese.</title>
        <authorList>
            <consortium name="US DOE Joint Genome Institute (JGI-PGF)"/>
            <person name="Walter F."/>
            <person name="Albersmeier A."/>
            <person name="Kalinowski J."/>
            <person name="Ruckert C."/>
        </authorList>
    </citation>
    <scope>NUCLEOTIDE SEQUENCE</scope>
    <source>
        <strain evidence="2">CGMCC 1.12698</strain>
    </source>
</reference>
<evidence type="ECO:0000256" key="1">
    <source>
        <dbReference type="SAM" id="MobiDB-lite"/>
    </source>
</evidence>
<dbReference type="AlphaFoldDB" id="A0A917AVL7"/>
<keyword evidence="3" id="KW-1185">Reference proteome</keyword>
<reference evidence="2" key="2">
    <citation type="submission" date="2020-09" db="EMBL/GenBank/DDBJ databases">
        <authorList>
            <person name="Sun Q."/>
            <person name="Zhou Y."/>
        </authorList>
    </citation>
    <scope>NUCLEOTIDE SEQUENCE</scope>
    <source>
        <strain evidence="2">CGMCC 1.12698</strain>
    </source>
</reference>
<dbReference type="Proteomes" id="UP000605259">
    <property type="component" value="Unassembled WGS sequence"/>
</dbReference>
<organism evidence="2 3">
    <name type="scientific">Priestia taiwanensis</name>
    <dbReference type="NCBI Taxonomy" id="1347902"/>
    <lineage>
        <taxon>Bacteria</taxon>
        <taxon>Bacillati</taxon>
        <taxon>Bacillota</taxon>
        <taxon>Bacilli</taxon>
        <taxon>Bacillales</taxon>
        <taxon>Bacillaceae</taxon>
        <taxon>Priestia</taxon>
    </lineage>
</organism>